<dbReference type="InterPro" id="IPR001310">
    <property type="entry name" value="Histidine_triad_HIT"/>
</dbReference>
<feature type="active site" description="Tele-AMP-histidine intermediate" evidence="1">
    <location>
        <position position="99"/>
    </location>
</feature>
<sequence>MNCIFCKIIQKEVPSKIVYEDDRVLAFHDIAPQAPVHILVIPKKHYSTLLDMKEDDMELVGYIFKIIKKIAAEIGVDERGFRVVMNCNQEAGQTVYHIHFHILAGRQMHWPPG</sequence>
<protein>
    <submittedName>
        <fullName evidence="5">Histidine triad nucleotide-binding protein</fullName>
    </submittedName>
</protein>
<dbReference type="Pfam" id="PF01230">
    <property type="entry name" value="HIT"/>
    <property type="match status" value="1"/>
</dbReference>
<dbReference type="PANTHER" id="PTHR23089">
    <property type="entry name" value="HISTIDINE TRIAD HIT PROTEIN"/>
    <property type="match status" value="1"/>
</dbReference>
<evidence type="ECO:0000259" key="4">
    <source>
        <dbReference type="PROSITE" id="PS51084"/>
    </source>
</evidence>
<dbReference type="InterPro" id="IPR036265">
    <property type="entry name" value="HIT-like_sf"/>
</dbReference>
<dbReference type="PROSITE" id="PS51084">
    <property type="entry name" value="HIT_2"/>
    <property type="match status" value="1"/>
</dbReference>
<dbReference type="EMBL" id="DTHO01000022">
    <property type="protein sequence ID" value="HGG99283.1"/>
    <property type="molecule type" value="Genomic_DNA"/>
</dbReference>
<feature type="domain" description="HIT" evidence="4">
    <location>
        <begin position="4"/>
        <end position="113"/>
    </location>
</feature>
<evidence type="ECO:0000256" key="2">
    <source>
        <dbReference type="PIRSR" id="PIRSR601310-3"/>
    </source>
</evidence>
<reference evidence="5" key="1">
    <citation type="journal article" date="2020" name="mSystems">
        <title>Genome- and Community-Level Interaction Insights into Carbon Utilization and Element Cycling Functions of Hydrothermarchaeota in Hydrothermal Sediment.</title>
        <authorList>
            <person name="Zhou Z."/>
            <person name="Liu Y."/>
            <person name="Xu W."/>
            <person name="Pan J."/>
            <person name="Luo Z.H."/>
            <person name="Li M."/>
        </authorList>
    </citation>
    <scope>NUCLEOTIDE SEQUENCE [LARGE SCALE GENOMIC DNA]</scope>
    <source>
        <strain evidence="5">SpSt-788</strain>
    </source>
</reference>
<dbReference type="AlphaFoldDB" id="A0A7C4EK38"/>
<dbReference type="InterPro" id="IPR019808">
    <property type="entry name" value="Histidine_triad_CS"/>
</dbReference>
<dbReference type="PRINTS" id="PR00332">
    <property type="entry name" value="HISTRIAD"/>
</dbReference>
<dbReference type="Gene3D" id="3.30.428.10">
    <property type="entry name" value="HIT-like"/>
    <property type="match status" value="1"/>
</dbReference>
<dbReference type="PROSITE" id="PS00892">
    <property type="entry name" value="HIT_1"/>
    <property type="match status" value="1"/>
</dbReference>
<evidence type="ECO:0000313" key="5">
    <source>
        <dbReference type="EMBL" id="HGG99283.1"/>
    </source>
</evidence>
<accession>A0A7C4EK38</accession>
<comment type="caution">
    <text evidence="5">The sequence shown here is derived from an EMBL/GenBank/DDBJ whole genome shotgun (WGS) entry which is preliminary data.</text>
</comment>
<dbReference type="GO" id="GO:0003824">
    <property type="term" value="F:catalytic activity"/>
    <property type="evidence" value="ECO:0007669"/>
    <property type="project" value="InterPro"/>
</dbReference>
<proteinExistence type="predicted"/>
<dbReference type="InterPro" id="IPR011146">
    <property type="entry name" value="HIT-like"/>
</dbReference>
<feature type="short sequence motif" description="Histidine triad motif" evidence="2 3">
    <location>
        <begin position="97"/>
        <end position="101"/>
    </location>
</feature>
<dbReference type="CDD" id="cd01276">
    <property type="entry name" value="PKCI_related"/>
    <property type="match status" value="1"/>
</dbReference>
<organism evidence="5">
    <name type="scientific">Thermodesulfovibrio aggregans</name>
    <dbReference type="NCBI Taxonomy" id="86166"/>
    <lineage>
        <taxon>Bacteria</taxon>
        <taxon>Pseudomonadati</taxon>
        <taxon>Nitrospirota</taxon>
        <taxon>Thermodesulfovibrionia</taxon>
        <taxon>Thermodesulfovibrionales</taxon>
        <taxon>Thermodesulfovibrionaceae</taxon>
        <taxon>Thermodesulfovibrio</taxon>
    </lineage>
</organism>
<gene>
    <name evidence="5" type="ORF">ENV75_02375</name>
</gene>
<dbReference type="SUPFAM" id="SSF54197">
    <property type="entry name" value="HIT-like"/>
    <property type="match status" value="1"/>
</dbReference>
<evidence type="ECO:0000256" key="1">
    <source>
        <dbReference type="PIRSR" id="PIRSR601310-1"/>
    </source>
</evidence>
<name>A0A7C4EK38_9BACT</name>
<evidence type="ECO:0000256" key="3">
    <source>
        <dbReference type="PROSITE-ProRule" id="PRU00464"/>
    </source>
</evidence>